<feature type="region of interest" description="Disordered" evidence="10">
    <location>
        <begin position="189"/>
        <end position="236"/>
    </location>
</feature>
<feature type="compositionally biased region" description="Low complexity" evidence="10">
    <location>
        <begin position="199"/>
        <end position="228"/>
    </location>
</feature>
<evidence type="ECO:0000313" key="12">
    <source>
        <dbReference type="EMBL" id="RAX42471.1"/>
    </source>
</evidence>
<evidence type="ECO:0000256" key="8">
    <source>
        <dbReference type="ARBA" id="ARBA00023136"/>
    </source>
</evidence>
<dbReference type="Proteomes" id="UP000251205">
    <property type="component" value="Unassembled WGS sequence"/>
</dbReference>
<dbReference type="NCBIfam" id="TIGR01410">
    <property type="entry name" value="tatB"/>
    <property type="match status" value="1"/>
</dbReference>
<evidence type="ECO:0000313" key="13">
    <source>
        <dbReference type="Proteomes" id="UP000251205"/>
    </source>
</evidence>
<dbReference type="InterPro" id="IPR018448">
    <property type="entry name" value="TatB"/>
</dbReference>
<dbReference type="Pfam" id="PF02416">
    <property type="entry name" value="TatA_B_E"/>
    <property type="match status" value="1"/>
</dbReference>
<dbReference type="AlphaFoldDB" id="A0A329YEV9"/>
<organism evidence="12 13">
    <name type="scientific">Rhizobium tropici</name>
    <dbReference type="NCBI Taxonomy" id="398"/>
    <lineage>
        <taxon>Bacteria</taxon>
        <taxon>Pseudomonadati</taxon>
        <taxon>Pseudomonadota</taxon>
        <taxon>Alphaproteobacteria</taxon>
        <taxon>Hyphomicrobiales</taxon>
        <taxon>Rhizobiaceae</taxon>
        <taxon>Rhizobium/Agrobacterium group</taxon>
        <taxon>Rhizobium</taxon>
    </lineage>
</organism>
<keyword evidence="6 9" id="KW-1133">Transmembrane helix</keyword>
<evidence type="ECO:0000256" key="5">
    <source>
        <dbReference type="ARBA" id="ARBA00022927"/>
    </source>
</evidence>
<dbReference type="Gene3D" id="1.20.5.3310">
    <property type="match status" value="1"/>
</dbReference>
<dbReference type="RefSeq" id="WP_112340954.1">
    <property type="nucleotide sequence ID" value="NZ_QMKK01000022.1"/>
</dbReference>
<evidence type="ECO:0000256" key="4">
    <source>
        <dbReference type="ARBA" id="ARBA00022692"/>
    </source>
</evidence>
<keyword evidence="3 9" id="KW-1003">Cell membrane</keyword>
<keyword evidence="5 9" id="KW-0653">Protein transport</keyword>
<feature type="transmembrane region" description="Helical" evidence="11">
    <location>
        <begin position="6"/>
        <end position="25"/>
    </location>
</feature>
<feature type="region of interest" description="Disordered" evidence="10">
    <location>
        <begin position="98"/>
        <end position="145"/>
    </location>
</feature>
<dbReference type="InterPro" id="IPR003369">
    <property type="entry name" value="TatA/B/E"/>
</dbReference>
<proteinExistence type="inferred from homology"/>
<comment type="similarity">
    <text evidence="9">Belongs to the TatB family.</text>
</comment>
<accession>A0A329YEV9</accession>
<evidence type="ECO:0000256" key="7">
    <source>
        <dbReference type="ARBA" id="ARBA00023010"/>
    </source>
</evidence>
<dbReference type="GO" id="GO:0043953">
    <property type="term" value="P:protein transport by the Tat complex"/>
    <property type="evidence" value="ECO:0007669"/>
    <property type="project" value="UniProtKB-UniRule"/>
</dbReference>
<reference evidence="12 13" key="1">
    <citation type="submission" date="2018-06" db="EMBL/GenBank/DDBJ databases">
        <title>Whole Genome Sequence of an efficient microsymbiont, Rhizobium tropici.</title>
        <authorList>
            <person name="Srinivasan R."/>
            <person name="Singh H.V."/>
            <person name="Srivastava R."/>
            <person name="Kumari B."/>
            <person name="Radhakrishna A."/>
        </authorList>
    </citation>
    <scope>NUCLEOTIDE SEQUENCE [LARGE SCALE GENOMIC DNA]</scope>
    <source>
        <strain evidence="12 13">IGFRI Rhizo-19</strain>
    </source>
</reference>
<dbReference type="EMBL" id="QMKK01000022">
    <property type="protein sequence ID" value="RAX42471.1"/>
    <property type="molecule type" value="Genomic_DNA"/>
</dbReference>
<comment type="subcellular location">
    <subcellularLocation>
        <location evidence="9">Cell membrane</location>
        <topology evidence="9">Single-pass membrane protein</topology>
    </subcellularLocation>
    <subcellularLocation>
        <location evidence="1">Membrane</location>
        <topology evidence="1">Single-pass membrane protein</topology>
    </subcellularLocation>
</comment>
<dbReference type="PRINTS" id="PR01506">
    <property type="entry name" value="TATBPROTEIN"/>
</dbReference>
<dbReference type="GO" id="GO:0008320">
    <property type="term" value="F:protein transmembrane transporter activity"/>
    <property type="evidence" value="ECO:0007669"/>
    <property type="project" value="UniProtKB-UniRule"/>
</dbReference>
<dbReference type="PANTHER" id="PTHR33162:SF1">
    <property type="entry name" value="SEC-INDEPENDENT PROTEIN TRANSLOCASE PROTEIN TATA, CHLOROPLASTIC"/>
    <property type="match status" value="1"/>
</dbReference>
<keyword evidence="4 9" id="KW-0812">Transmembrane</keyword>
<dbReference type="GO" id="GO:0033281">
    <property type="term" value="C:TAT protein transport complex"/>
    <property type="evidence" value="ECO:0007669"/>
    <property type="project" value="UniProtKB-UniRule"/>
</dbReference>
<name>A0A329YEV9_RHITR</name>
<keyword evidence="7 9" id="KW-0811">Translocation</keyword>
<keyword evidence="8 9" id="KW-0472">Membrane</keyword>
<evidence type="ECO:0000256" key="3">
    <source>
        <dbReference type="ARBA" id="ARBA00022475"/>
    </source>
</evidence>
<protein>
    <recommendedName>
        <fullName evidence="9">Sec-independent protein translocase protein TatB</fullName>
    </recommendedName>
</protein>
<comment type="caution">
    <text evidence="12">The sequence shown here is derived from an EMBL/GenBank/DDBJ whole genome shotgun (WGS) entry which is preliminary data.</text>
</comment>
<gene>
    <name evidence="9" type="primary">tatB</name>
    <name evidence="12" type="ORF">DQ393_06485</name>
</gene>
<evidence type="ECO:0000256" key="10">
    <source>
        <dbReference type="SAM" id="MobiDB-lite"/>
    </source>
</evidence>
<evidence type="ECO:0000256" key="2">
    <source>
        <dbReference type="ARBA" id="ARBA00022448"/>
    </source>
</evidence>
<evidence type="ECO:0000256" key="9">
    <source>
        <dbReference type="HAMAP-Rule" id="MF_00237"/>
    </source>
</evidence>
<dbReference type="OrthoDB" id="7206969at2"/>
<comment type="subunit">
    <text evidence="9">The Tat system comprises two distinct complexes: a TatABC complex, containing multiple copies of TatA, TatB and TatC subunits, and a separate TatA complex, containing only TatA subunits. Substrates initially bind to the TatABC complex, which probably triggers association of the separate TatA complex to form the active translocon.</text>
</comment>
<evidence type="ECO:0000256" key="1">
    <source>
        <dbReference type="ARBA" id="ARBA00004167"/>
    </source>
</evidence>
<keyword evidence="2 9" id="KW-0813">Transport</keyword>
<comment type="function">
    <text evidence="9">Part of the twin-arginine translocation (Tat) system that transports large folded proteins containing a characteristic twin-arginine motif in their signal peptide across membranes. Together with TatC, TatB is part of a receptor directly interacting with Tat signal peptides. TatB may form an oligomeric binding site that transiently accommodates folded Tat precursor proteins before their translocation.</text>
</comment>
<sequence length="236" mass="24540">MFDIGWSELVIIAVVALVVIGPKELPATLRTIGKMTARARKVAGEFRAQFDEAMREAELDDVRQTIADAQKLNPVNSLREAMNPLREMGNEIKADLQRATSTDKVAPAATPLPSEPVPGVSSGLPEALSATSARSDPAPLVAPAAQPSAAASEAVASAAVEKPKAVRKPRPKPVAKVDDVAAAAVQTPVVTEKPKRAASKVATAAAAEKASPAPRKRPTATASKATPKTPKKKDQA</sequence>
<dbReference type="HAMAP" id="MF_00237">
    <property type="entry name" value="TatB"/>
    <property type="match status" value="1"/>
</dbReference>
<dbReference type="PANTHER" id="PTHR33162">
    <property type="entry name" value="SEC-INDEPENDENT PROTEIN TRANSLOCASE PROTEIN TATA, CHLOROPLASTIC"/>
    <property type="match status" value="1"/>
</dbReference>
<feature type="region of interest" description="Disordered" evidence="10">
    <location>
        <begin position="160"/>
        <end position="179"/>
    </location>
</feature>
<evidence type="ECO:0000256" key="11">
    <source>
        <dbReference type="SAM" id="Phobius"/>
    </source>
</evidence>
<evidence type="ECO:0000256" key="6">
    <source>
        <dbReference type="ARBA" id="ARBA00022989"/>
    </source>
</evidence>